<protein>
    <submittedName>
        <fullName evidence="3">DUF1080 domain-containing protein</fullName>
    </submittedName>
</protein>
<reference evidence="3 4" key="1">
    <citation type="submission" date="2019-07" db="EMBL/GenBank/DDBJ databases">
        <authorList>
            <person name="Huq M.A."/>
        </authorList>
    </citation>
    <scope>NUCLEOTIDE SEQUENCE [LARGE SCALE GENOMIC DNA]</scope>
    <source>
        <strain evidence="3 4">MAH-19</strain>
    </source>
</reference>
<sequence length="257" mass="28507">MKKNIQLSGGIIMLALLIFAAFAGHAQTLNTLSAAEKAAGWKLLFDGKTLNGWHSYYDTDKPSKGWSIKEGCLKNAKGNGRPRTGGGDLVTDDIFTDFEFSFEWNIQQGGNSGIYYLMQERQHKPGTLMYRGDDGTSAVAFEYQLVDDERHPDVLQNGPIHATGSLYALIPPNSSKKLKPAGEFNESRIIVKGNHIEHWLNGAKIVSFDLGSQELLNAIANSKYKDVPGFAKKAKTHILLQDHGDEILFRNMKIRIL</sequence>
<dbReference type="OrthoDB" id="9806233at2"/>
<comment type="caution">
    <text evidence="3">The sequence shown here is derived from an EMBL/GenBank/DDBJ whole genome shotgun (WGS) entry which is preliminary data.</text>
</comment>
<dbReference type="Pfam" id="PF06439">
    <property type="entry name" value="3keto-disac_hyd"/>
    <property type="match status" value="1"/>
</dbReference>
<organism evidence="3 4">
    <name type="scientific">Mucilaginibacter corticis</name>
    <dbReference type="NCBI Taxonomy" id="2597670"/>
    <lineage>
        <taxon>Bacteria</taxon>
        <taxon>Pseudomonadati</taxon>
        <taxon>Bacteroidota</taxon>
        <taxon>Sphingobacteriia</taxon>
        <taxon>Sphingobacteriales</taxon>
        <taxon>Sphingobacteriaceae</taxon>
        <taxon>Mucilaginibacter</taxon>
    </lineage>
</organism>
<feature type="chain" id="PRO_5021968161" evidence="1">
    <location>
        <begin position="27"/>
        <end position="257"/>
    </location>
</feature>
<evidence type="ECO:0000313" key="4">
    <source>
        <dbReference type="Proteomes" id="UP000318733"/>
    </source>
</evidence>
<feature type="signal peptide" evidence="1">
    <location>
        <begin position="1"/>
        <end position="26"/>
    </location>
</feature>
<proteinExistence type="predicted"/>
<feature type="domain" description="3-keto-alpha-glucoside-1,2-lyase/3-keto-2-hydroxy-glucal hydratase" evidence="2">
    <location>
        <begin position="40"/>
        <end position="255"/>
    </location>
</feature>
<dbReference type="InterPro" id="IPR010496">
    <property type="entry name" value="AL/BT2_dom"/>
</dbReference>
<dbReference type="AlphaFoldDB" id="A0A556MWN5"/>
<evidence type="ECO:0000256" key="1">
    <source>
        <dbReference type="SAM" id="SignalP"/>
    </source>
</evidence>
<dbReference type="GO" id="GO:0016787">
    <property type="term" value="F:hydrolase activity"/>
    <property type="evidence" value="ECO:0007669"/>
    <property type="project" value="InterPro"/>
</dbReference>
<keyword evidence="1" id="KW-0732">Signal</keyword>
<gene>
    <name evidence="3" type="ORF">FO440_09230</name>
</gene>
<dbReference type="Gene3D" id="2.60.120.560">
    <property type="entry name" value="Exo-inulinase, domain 1"/>
    <property type="match status" value="1"/>
</dbReference>
<dbReference type="RefSeq" id="WP_144247901.1">
    <property type="nucleotide sequence ID" value="NZ_VLPK01000001.1"/>
</dbReference>
<keyword evidence="4" id="KW-1185">Reference proteome</keyword>
<accession>A0A556MWN5</accession>
<name>A0A556MWN5_9SPHI</name>
<evidence type="ECO:0000259" key="2">
    <source>
        <dbReference type="Pfam" id="PF06439"/>
    </source>
</evidence>
<dbReference type="Proteomes" id="UP000318733">
    <property type="component" value="Unassembled WGS sequence"/>
</dbReference>
<evidence type="ECO:0000313" key="3">
    <source>
        <dbReference type="EMBL" id="TSJ44340.1"/>
    </source>
</evidence>
<dbReference type="EMBL" id="VLPK01000001">
    <property type="protein sequence ID" value="TSJ44340.1"/>
    <property type="molecule type" value="Genomic_DNA"/>
</dbReference>